<dbReference type="SUPFAM" id="SSF48452">
    <property type="entry name" value="TPR-like"/>
    <property type="match status" value="1"/>
</dbReference>
<dbReference type="AlphaFoldDB" id="A0A096C0D9"/>
<feature type="repeat" description="TPR" evidence="1">
    <location>
        <begin position="132"/>
        <end position="165"/>
    </location>
</feature>
<dbReference type="Pfam" id="PF13174">
    <property type="entry name" value="TPR_6"/>
    <property type="match status" value="1"/>
</dbReference>
<dbReference type="SMART" id="SM00671">
    <property type="entry name" value="SEL1"/>
    <property type="match status" value="2"/>
</dbReference>
<accession>A0A096C0D9</accession>
<keyword evidence="2" id="KW-0472">Membrane</keyword>
<name>A0A096C0D9_9BACT</name>
<reference evidence="4 5" key="1">
    <citation type="submission" date="2014-07" db="EMBL/GenBank/DDBJ databases">
        <authorList>
            <person name="McCorrison J."/>
            <person name="Sanka R."/>
            <person name="Torralba M."/>
            <person name="Gillis M."/>
            <person name="Haft D.H."/>
            <person name="Methe B."/>
            <person name="Sutton G."/>
            <person name="Nelson K.E."/>
        </authorList>
    </citation>
    <scope>NUCLEOTIDE SEQUENCE [LARGE SCALE GENOMIC DNA]</scope>
    <source>
        <strain evidence="4 5">DNF00666</strain>
    </source>
</reference>
<dbReference type="Pfam" id="PF09976">
    <property type="entry name" value="TPR_21"/>
    <property type="match status" value="1"/>
</dbReference>
<dbReference type="PROSITE" id="PS50005">
    <property type="entry name" value="TPR"/>
    <property type="match status" value="1"/>
</dbReference>
<dbReference type="Proteomes" id="UP000029578">
    <property type="component" value="Unassembled WGS sequence"/>
</dbReference>
<protein>
    <recommendedName>
        <fullName evidence="3">Ancillary SecYEG translocon subunit/Cell division coordinator CpoB TPR domain-containing protein</fullName>
    </recommendedName>
</protein>
<dbReference type="InterPro" id="IPR006597">
    <property type="entry name" value="Sel1-like"/>
</dbReference>
<dbReference type="Gene3D" id="1.25.40.10">
    <property type="entry name" value="Tetratricopeptide repeat domain"/>
    <property type="match status" value="1"/>
</dbReference>
<keyword evidence="2" id="KW-0812">Transmembrane</keyword>
<dbReference type="InterPro" id="IPR018704">
    <property type="entry name" value="SecYEG/CpoB_TPR"/>
</dbReference>
<dbReference type="RefSeq" id="WP_036864937.1">
    <property type="nucleotide sequence ID" value="NZ_JRNS01000356.1"/>
</dbReference>
<evidence type="ECO:0000256" key="2">
    <source>
        <dbReference type="SAM" id="Phobius"/>
    </source>
</evidence>
<keyword evidence="2" id="KW-1133">Transmembrane helix</keyword>
<sequence>MVNNKEQGTYEDTLYKSGATFLKYKKPFIIAIVAIVVVVAGFILYKNYISAPREAEASTELAKSQTLFNSQQYDQALAGFQKVQSDYSSTDAGNLANLYVALCYAHQAKPNWAKALENAEKFSTSDDEMISPASQMALGDIYANNNQNDKAVECFKKAAKMANSEAADNTNLTIAPLALRKAGVLLESEGKKAEALEIYKDIKKTYVNSPIYQDIDKYIERASN</sequence>
<feature type="transmembrane region" description="Helical" evidence="2">
    <location>
        <begin position="28"/>
        <end position="45"/>
    </location>
</feature>
<dbReference type="EMBL" id="JRNS01000356">
    <property type="protein sequence ID" value="KGF48477.1"/>
    <property type="molecule type" value="Genomic_DNA"/>
</dbReference>
<dbReference type="InterPro" id="IPR011990">
    <property type="entry name" value="TPR-like_helical_dom_sf"/>
</dbReference>
<evidence type="ECO:0000313" key="4">
    <source>
        <dbReference type="EMBL" id="KGF48477.1"/>
    </source>
</evidence>
<feature type="domain" description="Ancillary SecYEG translocon subunit/Cell division coordinator CpoB TPR" evidence="3">
    <location>
        <begin position="23"/>
        <end position="162"/>
    </location>
</feature>
<comment type="caution">
    <text evidence="4">The sequence shown here is derived from an EMBL/GenBank/DDBJ whole genome shotgun (WGS) entry which is preliminary data.</text>
</comment>
<organism evidence="4 5">
    <name type="scientific">Prevotella melaninogenica DNF00666</name>
    <dbReference type="NCBI Taxonomy" id="1401073"/>
    <lineage>
        <taxon>Bacteria</taxon>
        <taxon>Pseudomonadati</taxon>
        <taxon>Bacteroidota</taxon>
        <taxon>Bacteroidia</taxon>
        <taxon>Bacteroidales</taxon>
        <taxon>Prevotellaceae</taxon>
        <taxon>Prevotella</taxon>
    </lineage>
</organism>
<proteinExistence type="predicted"/>
<gene>
    <name evidence="4" type="ORF">HMPREF0661_06855</name>
</gene>
<dbReference type="InterPro" id="IPR019734">
    <property type="entry name" value="TPR_rpt"/>
</dbReference>
<keyword evidence="1" id="KW-0802">TPR repeat</keyword>
<evidence type="ECO:0000313" key="5">
    <source>
        <dbReference type="Proteomes" id="UP000029578"/>
    </source>
</evidence>
<evidence type="ECO:0000259" key="3">
    <source>
        <dbReference type="Pfam" id="PF09976"/>
    </source>
</evidence>
<evidence type="ECO:0000256" key="1">
    <source>
        <dbReference type="PROSITE-ProRule" id="PRU00339"/>
    </source>
</evidence>